<evidence type="ECO:0000313" key="11">
    <source>
        <dbReference type="Proteomes" id="UP000285794"/>
    </source>
</evidence>
<reference evidence="10 11" key="1">
    <citation type="submission" date="2018-07" db="EMBL/GenBank/DDBJ databases">
        <title>Draft genome sequence of Ancylomarina sp. M1P.</title>
        <authorList>
            <person name="Yadav S."/>
            <person name="Villanueva L."/>
            <person name="Damste J.S.S."/>
        </authorList>
    </citation>
    <scope>NUCLEOTIDE SEQUENCE [LARGE SCALE GENOMIC DNA]</scope>
    <source>
        <strain evidence="10 11">M1P</strain>
    </source>
</reference>
<dbReference type="PROSITE" id="PS50126">
    <property type="entry name" value="S1"/>
    <property type="match status" value="1"/>
</dbReference>
<evidence type="ECO:0000256" key="7">
    <source>
        <dbReference type="ARBA" id="ARBA00022884"/>
    </source>
</evidence>
<evidence type="ECO:0000313" key="10">
    <source>
        <dbReference type="EMBL" id="RRG20720.1"/>
    </source>
</evidence>
<comment type="caution">
    <text evidence="10">The sequence shown here is derived from an EMBL/GenBank/DDBJ whole genome shotgun (WGS) entry which is preliminary data.</text>
</comment>
<evidence type="ECO:0000256" key="2">
    <source>
        <dbReference type="ARBA" id="ARBA00004496"/>
    </source>
</evidence>
<dbReference type="InterPro" id="IPR001900">
    <property type="entry name" value="RNase_II/R"/>
</dbReference>
<dbReference type="InterPro" id="IPR012340">
    <property type="entry name" value="NA-bd_OB-fold"/>
</dbReference>
<organism evidence="10 11">
    <name type="scientific">Ancylomarina euxinus</name>
    <dbReference type="NCBI Taxonomy" id="2283627"/>
    <lineage>
        <taxon>Bacteria</taxon>
        <taxon>Pseudomonadati</taxon>
        <taxon>Bacteroidota</taxon>
        <taxon>Bacteroidia</taxon>
        <taxon>Marinilabiliales</taxon>
        <taxon>Marinifilaceae</taxon>
        <taxon>Ancylomarina</taxon>
    </lineage>
</organism>
<dbReference type="SMART" id="SM00357">
    <property type="entry name" value="CSP"/>
    <property type="match status" value="2"/>
</dbReference>
<dbReference type="GO" id="GO:0005829">
    <property type="term" value="C:cytosol"/>
    <property type="evidence" value="ECO:0007669"/>
    <property type="project" value="TreeGrafter"/>
</dbReference>
<comment type="function">
    <text evidence="8">3'-5' exoribonuclease that releases 5'-nucleoside monophosphates and is involved in maturation of structured RNAs.</text>
</comment>
<accession>A0A425XZM7</accession>
<dbReference type="EMBL" id="QQWG01000011">
    <property type="protein sequence ID" value="RRG20720.1"/>
    <property type="molecule type" value="Genomic_DNA"/>
</dbReference>
<evidence type="ECO:0000256" key="5">
    <source>
        <dbReference type="ARBA" id="ARBA00022801"/>
    </source>
</evidence>
<dbReference type="Proteomes" id="UP000285794">
    <property type="component" value="Unassembled WGS sequence"/>
</dbReference>
<dbReference type="PANTHER" id="PTHR23355:SF9">
    <property type="entry name" value="DIS3-LIKE EXONUCLEASE 2"/>
    <property type="match status" value="1"/>
</dbReference>
<dbReference type="InterPro" id="IPR022966">
    <property type="entry name" value="RNase_II/R_CS"/>
</dbReference>
<dbReference type="GO" id="GO:0008859">
    <property type="term" value="F:exoribonuclease II activity"/>
    <property type="evidence" value="ECO:0007669"/>
    <property type="project" value="UniProtKB-UniRule"/>
</dbReference>
<dbReference type="InterPro" id="IPR011129">
    <property type="entry name" value="CSD"/>
</dbReference>
<dbReference type="NCBIfam" id="TIGR02063">
    <property type="entry name" value="RNase_R"/>
    <property type="match status" value="1"/>
</dbReference>
<protein>
    <recommendedName>
        <fullName evidence="8">Ribonuclease R</fullName>
        <shortName evidence="8">RNase R</shortName>
        <ecNumber evidence="8">3.1.13.1</ecNumber>
    </recommendedName>
</protein>
<dbReference type="NCBIfam" id="TIGR00358">
    <property type="entry name" value="3_prime_RNase"/>
    <property type="match status" value="1"/>
</dbReference>
<dbReference type="CDD" id="cd04471">
    <property type="entry name" value="S1_RNase_R"/>
    <property type="match status" value="1"/>
</dbReference>
<keyword evidence="5 8" id="KW-0378">Hydrolase</keyword>
<evidence type="ECO:0000256" key="3">
    <source>
        <dbReference type="ARBA" id="ARBA00022490"/>
    </source>
</evidence>
<dbReference type="Pfam" id="PF08206">
    <property type="entry name" value="OB_RNB"/>
    <property type="match status" value="1"/>
</dbReference>
<keyword evidence="6 8" id="KW-0269">Exonuclease</keyword>
<dbReference type="InterPro" id="IPR011805">
    <property type="entry name" value="RNase_R"/>
</dbReference>
<dbReference type="HAMAP" id="MF_01895">
    <property type="entry name" value="RNase_R"/>
    <property type="match status" value="1"/>
</dbReference>
<evidence type="ECO:0000259" key="9">
    <source>
        <dbReference type="PROSITE" id="PS50126"/>
    </source>
</evidence>
<dbReference type="InterPro" id="IPR004476">
    <property type="entry name" value="RNase_II/RNase_R"/>
</dbReference>
<dbReference type="SUPFAM" id="SSF50249">
    <property type="entry name" value="Nucleic acid-binding proteins"/>
    <property type="match status" value="4"/>
</dbReference>
<dbReference type="InterPro" id="IPR040476">
    <property type="entry name" value="CSD2"/>
</dbReference>
<comment type="similarity">
    <text evidence="8">Belongs to the RNR ribonuclease family. RNase R subfamily.</text>
</comment>
<sequence>MVGKRKKTESRYNKQSLMQQVMEIFAKESSKTLNYKQIAAALEIKDMGIKRLIVSVLYDLVALDQISEVSTGKFKLKAKMGTVEGVVDMTSRGAAYIVSEETTEDIFVSPANLNRALHGDLVKVFLFARRKSKQPEGEVVEIVKRKKTSFVGVVQTSKNFAFLIPLGRNMPHDIFIPLSQLNGALDGDKAIAQITEWPKKAKNPIGRITDVLGKSGDNDTEMHAILAEFDLPYKFPEHVNEAAEEISDEITKEEIAKRRDFRDITTFTIDPADAKDFDDALSLRKLENGNWEVGVHIADVTHYVLPGSIIEQEACERATSVYLVDRVVPMLPERLSNGLCSLRPNEEKLTYSAVFEIDENADVYSTWIGRTIICSDRRFTYEEAQNVIETEEGDYKEEILCLDKLAKKLRARRFKQGAIDFDRYEVKFDIDENGKPLSVYFKESKDSNKLIEEFMLLANKKVAESVGRVPKGKTAKTFVYRTHDQPNTQKLETFNNFIHKFGFGIKTASPSAISKSMNELLHNVKGNAIQNLVETLAIRSMAKAEYTTNNVGHYGLHFDHYSHFTSPIRRYPDMMVHRLLTQYENHGKSANQDKTESQCKHCSDMEQRAAQAERSSIKYKQVEFMLDNVGEEFEGTISGVTEWGFYVELNDNKCEGMVSIRELEDDYYEFDEENYCIVGRHHRKIYQLGDDVKILVTKANLAAKQLDFVLA</sequence>
<dbReference type="GO" id="GO:0006402">
    <property type="term" value="P:mRNA catabolic process"/>
    <property type="evidence" value="ECO:0007669"/>
    <property type="project" value="TreeGrafter"/>
</dbReference>
<feature type="domain" description="S1 motif" evidence="9">
    <location>
        <begin position="630"/>
        <end position="711"/>
    </location>
</feature>
<dbReference type="Pfam" id="PF00575">
    <property type="entry name" value="S1"/>
    <property type="match status" value="1"/>
</dbReference>
<dbReference type="OrthoDB" id="9764149at2"/>
<keyword evidence="3 8" id="KW-0963">Cytoplasm</keyword>
<comment type="subcellular location">
    <subcellularLocation>
        <location evidence="2 8">Cytoplasm</location>
    </subcellularLocation>
</comment>
<dbReference type="Pfam" id="PF00773">
    <property type="entry name" value="RNB"/>
    <property type="match status" value="1"/>
</dbReference>
<dbReference type="AlphaFoldDB" id="A0A425XZM7"/>
<dbReference type="PROSITE" id="PS01175">
    <property type="entry name" value="RIBONUCLEASE_II"/>
    <property type="match status" value="1"/>
</dbReference>
<dbReference type="InterPro" id="IPR013223">
    <property type="entry name" value="RNase_B_OB_dom"/>
</dbReference>
<dbReference type="InterPro" id="IPR003029">
    <property type="entry name" value="S1_domain"/>
</dbReference>
<evidence type="ECO:0000256" key="1">
    <source>
        <dbReference type="ARBA" id="ARBA00001849"/>
    </source>
</evidence>
<dbReference type="GO" id="GO:0003723">
    <property type="term" value="F:RNA binding"/>
    <property type="evidence" value="ECO:0007669"/>
    <property type="project" value="UniProtKB-UniRule"/>
</dbReference>
<evidence type="ECO:0000256" key="8">
    <source>
        <dbReference type="HAMAP-Rule" id="MF_01895"/>
    </source>
</evidence>
<gene>
    <name evidence="8 10" type="primary">rnr</name>
    <name evidence="10" type="ORF">DWB61_11960</name>
</gene>
<dbReference type="SMART" id="SM00316">
    <property type="entry name" value="S1"/>
    <property type="match status" value="2"/>
</dbReference>
<evidence type="ECO:0000256" key="4">
    <source>
        <dbReference type="ARBA" id="ARBA00022722"/>
    </source>
</evidence>
<dbReference type="InterPro" id="IPR050180">
    <property type="entry name" value="RNR_Ribonuclease"/>
</dbReference>
<keyword evidence="11" id="KW-1185">Reference proteome</keyword>
<dbReference type="Pfam" id="PF17876">
    <property type="entry name" value="CSD2"/>
    <property type="match status" value="1"/>
</dbReference>
<evidence type="ECO:0000256" key="6">
    <source>
        <dbReference type="ARBA" id="ARBA00022839"/>
    </source>
</evidence>
<dbReference type="EC" id="3.1.13.1" evidence="8"/>
<dbReference type="PANTHER" id="PTHR23355">
    <property type="entry name" value="RIBONUCLEASE"/>
    <property type="match status" value="1"/>
</dbReference>
<comment type="catalytic activity">
    <reaction evidence="1 8">
        <text>Exonucleolytic cleavage in the 3'- to 5'-direction to yield nucleoside 5'-phosphates.</text>
        <dbReference type="EC" id="3.1.13.1"/>
    </reaction>
</comment>
<dbReference type="Gene3D" id="2.40.50.140">
    <property type="entry name" value="Nucleic acid-binding proteins"/>
    <property type="match status" value="3"/>
</dbReference>
<keyword evidence="7 8" id="KW-0694">RNA-binding</keyword>
<proteinExistence type="inferred from homology"/>
<name>A0A425XZM7_9BACT</name>
<keyword evidence="4 8" id="KW-0540">Nuclease</keyword>
<dbReference type="SMART" id="SM00955">
    <property type="entry name" value="RNB"/>
    <property type="match status" value="1"/>
</dbReference>